<keyword evidence="7" id="KW-1185">Reference proteome</keyword>
<evidence type="ECO:0000313" key="6">
    <source>
        <dbReference type="EMBL" id="ESO83301.1"/>
    </source>
</evidence>
<evidence type="ECO:0000256" key="2">
    <source>
        <dbReference type="ARBA" id="ARBA00007236"/>
    </source>
</evidence>
<evidence type="ECO:0000313" key="7">
    <source>
        <dbReference type="Proteomes" id="UP000030746"/>
    </source>
</evidence>
<name>V3ZQX9_LOTGI</name>
<evidence type="ECO:0000256" key="4">
    <source>
        <dbReference type="ARBA" id="ARBA00022729"/>
    </source>
</evidence>
<gene>
    <name evidence="6" type="ORF">LOTGIDRAFT_169525</name>
</gene>
<evidence type="ECO:0008006" key="8">
    <source>
        <dbReference type="Google" id="ProtNLM"/>
    </source>
</evidence>
<feature type="signal peptide" evidence="5">
    <location>
        <begin position="1"/>
        <end position="20"/>
    </location>
</feature>
<dbReference type="Gene3D" id="2.10.90.10">
    <property type="entry name" value="Cystine-knot cytokines"/>
    <property type="match status" value="1"/>
</dbReference>
<keyword evidence="3" id="KW-0964">Secreted</keyword>
<feature type="chain" id="PRO_5004716001" description="SUEL-type lectin domain-containing protein" evidence="5">
    <location>
        <begin position="21"/>
        <end position="171"/>
    </location>
</feature>
<dbReference type="GO" id="GO:0005125">
    <property type="term" value="F:cytokine activity"/>
    <property type="evidence" value="ECO:0007669"/>
    <property type="project" value="InterPro"/>
</dbReference>
<dbReference type="OrthoDB" id="6124398at2759"/>
<dbReference type="EMBL" id="KB203738">
    <property type="protein sequence ID" value="ESO83301.1"/>
    <property type="molecule type" value="Genomic_DNA"/>
</dbReference>
<organism evidence="6 7">
    <name type="scientific">Lottia gigantea</name>
    <name type="common">Giant owl limpet</name>
    <dbReference type="NCBI Taxonomy" id="225164"/>
    <lineage>
        <taxon>Eukaryota</taxon>
        <taxon>Metazoa</taxon>
        <taxon>Spiralia</taxon>
        <taxon>Lophotrochozoa</taxon>
        <taxon>Mollusca</taxon>
        <taxon>Gastropoda</taxon>
        <taxon>Patellogastropoda</taxon>
        <taxon>Lottioidea</taxon>
        <taxon>Lottiidae</taxon>
        <taxon>Lottia</taxon>
    </lineage>
</organism>
<dbReference type="Pfam" id="PF06083">
    <property type="entry name" value="IL17"/>
    <property type="match status" value="1"/>
</dbReference>
<dbReference type="HOGENOM" id="CLU_1564641_0_0_1"/>
<protein>
    <recommendedName>
        <fullName evidence="8">SUEL-type lectin domain-containing protein</fullName>
    </recommendedName>
</protein>
<dbReference type="GeneID" id="20241159"/>
<dbReference type="OMA" id="RRCKCVN"/>
<dbReference type="InterPro" id="IPR029034">
    <property type="entry name" value="Cystine-knot_cytokine"/>
</dbReference>
<reference evidence="6 7" key="1">
    <citation type="journal article" date="2013" name="Nature">
        <title>Insights into bilaterian evolution from three spiralian genomes.</title>
        <authorList>
            <person name="Simakov O."/>
            <person name="Marletaz F."/>
            <person name="Cho S.J."/>
            <person name="Edsinger-Gonzales E."/>
            <person name="Havlak P."/>
            <person name="Hellsten U."/>
            <person name="Kuo D.H."/>
            <person name="Larsson T."/>
            <person name="Lv J."/>
            <person name="Arendt D."/>
            <person name="Savage R."/>
            <person name="Osoegawa K."/>
            <person name="de Jong P."/>
            <person name="Grimwood J."/>
            <person name="Chapman J.A."/>
            <person name="Shapiro H."/>
            <person name="Aerts A."/>
            <person name="Otillar R.P."/>
            <person name="Terry A.Y."/>
            <person name="Boore J.L."/>
            <person name="Grigoriev I.V."/>
            <person name="Lindberg D.R."/>
            <person name="Seaver E.C."/>
            <person name="Weisblat D.A."/>
            <person name="Putnam N.H."/>
            <person name="Rokhsar D.S."/>
        </authorList>
    </citation>
    <scope>NUCLEOTIDE SEQUENCE [LARGE SCALE GENOMIC DNA]</scope>
</reference>
<dbReference type="AlphaFoldDB" id="V3ZQX9"/>
<comment type="similarity">
    <text evidence="2">Belongs to the IL-17 family.</text>
</comment>
<dbReference type="InterPro" id="IPR010345">
    <property type="entry name" value="IL-17_fam"/>
</dbReference>
<evidence type="ECO:0000256" key="5">
    <source>
        <dbReference type="SAM" id="SignalP"/>
    </source>
</evidence>
<dbReference type="GO" id="GO:0005576">
    <property type="term" value="C:extracellular region"/>
    <property type="evidence" value="ECO:0007669"/>
    <property type="project" value="UniProtKB-SubCell"/>
</dbReference>
<dbReference type="RefSeq" id="XP_009066056.1">
    <property type="nucleotide sequence ID" value="XM_009067808.1"/>
</dbReference>
<evidence type="ECO:0000256" key="1">
    <source>
        <dbReference type="ARBA" id="ARBA00004613"/>
    </source>
</evidence>
<dbReference type="Proteomes" id="UP000030746">
    <property type="component" value="Unassembled WGS sequence"/>
</dbReference>
<sequence>MKTLLSVIAVVLAALTVVNGGSQNCVDPPHNIINKNYNTNLENVTTVQIRSEYIKTRRYRVAGDTSCKAGGRRYGKHAVCPVYYVLNTDVNRIPQRQYEQICSCSSPPTSDGGVSLVECRAVIKHLPVLRRTGCAGGIYNFTLTLEAFQTGCETVQPNIRYVPVDTPKSPE</sequence>
<dbReference type="KEGG" id="lgi:LOTGIDRAFT_169525"/>
<evidence type="ECO:0000256" key="3">
    <source>
        <dbReference type="ARBA" id="ARBA00022525"/>
    </source>
</evidence>
<keyword evidence="4 5" id="KW-0732">Signal</keyword>
<dbReference type="SUPFAM" id="SSF57501">
    <property type="entry name" value="Cystine-knot cytokines"/>
    <property type="match status" value="1"/>
</dbReference>
<accession>V3ZQX9</accession>
<dbReference type="CTD" id="20241159"/>
<proteinExistence type="inferred from homology"/>
<comment type="subcellular location">
    <subcellularLocation>
        <location evidence="1">Secreted</location>
    </subcellularLocation>
</comment>